<dbReference type="InterPro" id="IPR043519">
    <property type="entry name" value="NT_sf"/>
</dbReference>
<dbReference type="Pfam" id="PF04607">
    <property type="entry name" value="RelA_SpoT"/>
    <property type="match status" value="1"/>
</dbReference>
<reference evidence="3" key="1">
    <citation type="submission" date="2020-11" db="EMBL/GenBank/DDBJ databases">
        <title>Nocardioides sp. CBS4Y-1, whole genome shotgun sequence.</title>
        <authorList>
            <person name="Tuo L."/>
        </authorList>
    </citation>
    <scope>NUCLEOTIDE SEQUENCE</scope>
    <source>
        <strain evidence="3">CBS4Y-1</strain>
    </source>
</reference>
<feature type="compositionally biased region" description="Basic residues" evidence="1">
    <location>
        <begin position="581"/>
        <end position="593"/>
    </location>
</feature>
<sequence length="626" mass="68386">MHYVGIDLAWGTKQPTGLAVLDAEARLLHVSTVRTDAEIEAGLGPFVEGECLVGIDAPIVVENPTGSRPAEQQLSRDFRRFEAGTHPSNTGKPEFAEGTRARRVCRLLGLDPDPRSGRARRAIEVYPHAASVVLFDLPRTLKYKNKPGRDLDLLRAELLRLLGYVETVVDVDDHADWAALRRQVEQATRKSQLRVVEDQVDAVVCAYVALFADTRPDETAHYGDAATGCIVTPALVEGTGERRRARSTDPSQRIVQDAVRRYVEAQPQVVEAGVGYVDLVTEILDEAGINYLSVTGRTKSVTSFAEKAARRGLDGELLHPAPFTDITDQIGVRVITYVQSDVAAVADLLDDQLVVTDDRDMGLETASEGRFGYASRHLLVGLDAAREGRAEHAALREQRASVQIRTVLQHAWAEFEHEARYKGSVPADLAPDLDRRFTLAAGLLELADQEFSSIRERLRAPSGATSSPVEPEDPRLDPRELAAFLAGQYDDAGWSRTDHYAWISGLLLELGVTSLDELAEVLRRPELEHLNETMGYRFPPGAVRRLDDALLAVYGERYLALRGNAPPASAAGAEVRAAAPRARRGSASRPPRRRVMDERPGLAHPTPGTILISRTTPSPSAASASA</sequence>
<dbReference type="GO" id="GO:0015969">
    <property type="term" value="P:guanosine tetraphosphate metabolic process"/>
    <property type="evidence" value="ECO:0007669"/>
    <property type="project" value="InterPro"/>
</dbReference>
<dbReference type="EMBL" id="JADIVZ010000015">
    <property type="protein sequence ID" value="MBF4163791.1"/>
    <property type="molecule type" value="Genomic_DNA"/>
</dbReference>
<accession>A0A930Y965</accession>
<proteinExistence type="predicted"/>
<keyword evidence="4" id="KW-1185">Reference proteome</keyword>
<evidence type="ECO:0000313" key="4">
    <source>
        <dbReference type="Proteomes" id="UP000656804"/>
    </source>
</evidence>
<gene>
    <name evidence="3" type="ORF">ISG29_19115</name>
</gene>
<dbReference type="AlphaFoldDB" id="A0A930Y965"/>
<evidence type="ECO:0000313" key="3">
    <source>
        <dbReference type="EMBL" id="MBF4163791.1"/>
    </source>
</evidence>
<feature type="region of interest" description="Disordered" evidence="1">
    <location>
        <begin position="457"/>
        <end position="476"/>
    </location>
</feature>
<dbReference type="Gene3D" id="1.10.287.860">
    <property type="entry name" value="Nucleotidyltransferase"/>
    <property type="match status" value="1"/>
</dbReference>
<feature type="compositionally biased region" description="Low complexity" evidence="1">
    <location>
        <begin position="617"/>
        <end position="626"/>
    </location>
</feature>
<organism evidence="3 4">
    <name type="scientific">Nocardioides acrostichi</name>
    <dbReference type="NCBI Taxonomy" id="2784339"/>
    <lineage>
        <taxon>Bacteria</taxon>
        <taxon>Bacillati</taxon>
        <taxon>Actinomycetota</taxon>
        <taxon>Actinomycetes</taxon>
        <taxon>Propionibacteriales</taxon>
        <taxon>Nocardioidaceae</taxon>
        <taxon>Nocardioides</taxon>
    </lineage>
</organism>
<dbReference type="InterPro" id="IPR007362">
    <property type="entry name" value="DUF429"/>
</dbReference>
<dbReference type="Pfam" id="PF04250">
    <property type="entry name" value="DUF429"/>
    <property type="match status" value="1"/>
</dbReference>
<dbReference type="PANTHER" id="PTHR41773">
    <property type="entry name" value="GTP PYROPHOSPHATASE-RELATED"/>
    <property type="match status" value="1"/>
</dbReference>
<dbReference type="Gene3D" id="3.30.460.10">
    <property type="entry name" value="Beta Polymerase, domain 2"/>
    <property type="match status" value="1"/>
</dbReference>
<feature type="compositionally biased region" description="Low complexity" evidence="1">
    <location>
        <begin position="569"/>
        <end position="580"/>
    </location>
</feature>
<protein>
    <submittedName>
        <fullName evidence="3">DUF429 domain-containing protein</fullName>
    </submittedName>
</protein>
<dbReference type="CDD" id="cd05399">
    <property type="entry name" value="NT_Rel-Spo_like"/>
    <property type="match status" value="1"/>
</dbReference>
<evidence type="ECO:0000259" key="2">
    <source>
        <dbReference type="SMART" id="SM00954"/>
    </source>
</evidence>
<dbReference type="SMART" id="SM00954">
    <property type="entry name" value="RelA_SpoT"/>
    <property type="match status" value="1"/>
</dbReference>
<evidence type="ECO:0000256" key="1">
    <source>
        <dbReference type="SAM" id="MobiDB-lite"/>
    </source>
</evidence>
<name>A0A930Y965_9ACTN</name>
<dbReference type="PANTHER" id="PTHR41773:SF1">
    <property type="entry name" value="RELA_SPOT DOMAIN-CONTAINING PROTEIN"/>
    <property type="match status" value="1"/>
</dbReference>
<dbReference type="SUPFAM" id="SSF81301">
    <property type="entry name" value="Nucleotidyltransferase"/>
    <property type="match status" value="1"/>
</dbReference>
<dbReference type="Proteomes" id="UP000656804">
    <property type="component" value="Unassembled WGS sequence"/>
</dbReference>
<feature type="region of interest" description="Disordered" evidence="1">
    <location>
        <begin position="569"/>
        <end position="626"/>
    </location>
</feature>
<comment type="caution">
    <text evidence="3">The sequence shown here is derived from an EMBL/GenBank/DDBJ whole genome shotgun (WGS) entry which is preliminary data.</text>
</comment>
<dbReference type="RefSeq" id="WP_194505055.1">
    <property type="nucleotide sequence ID" value="NZ_JADIVZ010000015.1"/>
</dbReference>
<feature type="domain" description="RelA/SpoT" evidence="2">
    <location>
        <begin position="296"/>
        <end position="427"/>
    </location>
</feature>
<dbReference type="InterPro" id="IPR007685">
    <property type="entry name" value="RelA_SpoT"/>
</dbReference>